<dbReference type="AlphaFoldDB" id="A0A4Y7RTK6"/>
<dbReference type="Proteomes" id="UP000297597">
    <property type="component" value="Unassembled WGS sequence"/>
</dbReference>
<reference evidence="1 2" key="1">
    <citation type="journal article" date="2018" name="Environ. Microbiol.">
        <title>Novel energy conservation strategies and behaviour of Pelotomaculum schinkii driving syntrophic propionate catabolism.</title>
        <authorList>
            <person name="Hidalgo-Ahumada C.A.P."/>
            <person name="Nobu M.K."/>
            <person name="Narihiro T."/>
            <person name="Tamaki H."/>
            <person name="Liu W.T."/>
            <person name="Kamagata Y."/>
            <person name="Stams A.J.M."/>
            <person name="Imachi H."/>
            <person name="Sousa D.Z."/>
        </authorList>
    </citation>
    <scope>NUCLEOTIDE SEQUENCE [LARGE SCALE GENOMIC DNA]</scope>
    <source>
        <strain evidence="1 2">MGP</strain>
    </source>
</reference>
<dbReference type="EMBL" id="QFFZ01000009">
    <property type="protein sequence ID" value="TEB12086.1"/>
    <property type="molecule type" value="Genomic_DNA"/>
</dbReference>
<protein>
    <recommendedName>
        <fullName evidence="3">Large ribosomal RNA subunit accumulation protein YceD</fullName>
    </recommendedName>
</protein>
<dbReference type="OrthoDB" id="9790372at2"/>
<dbReference type="PANTHER" id="PTHR34374">
    <property type="entry name" value="LARGE RIBOSOMAL RNA SUBUNIT ACCUMULATION PROTEIN YCED HOMOLOG 1, CHLOROPLASTIC"/>
    <property type="match status" value="1"/>
</dbReference>
<sequence length="167" mass="17908">MLQLDVARLKRSPGDTASFDLLEDLPPLELSGEVISFAAPVNARLSALNTGKTIAVTGEVGGKLELKCGRCLGTFIYDFAVPFEENYAMAQDTAAGNLLSFSGDYLDVTPEVEKSIYLALPMKALCSEECRGLCPVCGKNLNEDACGCAAEEIDPRLGILKDLLKKE</sequence>
<dbReference type="InterPro" id="IPR003772">
    <property type="entry name" value="YceD"/>
</dbReference>
<dbReference type="PANTHER" id="PTHR34374:SF1">
    <property type="entry name" value="LARGE RIBOSOMAL RNA SUBUNIT ACCUMULATION PROTEIN YCED HOMOLOG 1, CHLOROPLASTIC"/>
    <property type="match status" value="1"/>
</dbReference>
<evidence type="ECO:0000313" key="1">
    <source>
        <dbReference type="EMBL" id="TEB12086.1"/>
    </source>
</evidence>
<name>A0A4Y7RTK6_9FIRM</name>
<evidence type="ECO:0000313" key="2">
    <source>
        <dbReference type="Proteomes" id="UP000297597"/>
    </source>
</evidence>
<organism evidence="1 2">
    <name type="scientific">Pelotomaculum propionicicum</name>
    <dbReference type="NCBI Taxonomy" id="258475"/>
    <lineage>
        <taxon>Bacteria</taxon>
        <taxon>Bacillati</taxon>
        <taxon>Bacillota</taxon>
        <taxon>Clostridia</taxon>
        <taxon>Eubacteriales</taxon>
        <taxon>Desulfotomaculaceae</taxon>
        <taxon>Pelotomaculum</taxon>
    </lineage>
</organism>
<dbReference type="RefSeq" id="WP_134213110.1">
    <property type="nucleotide sequence ID" value="NZ_QFFZ01000009.1"/>
</dbReference>
<keyword evidence="2" id="KW-1185">Reference proteome</keyword>
<dbReference type="Pfam" id="PF02620">
    <property type="entry name" value="YceD"/>
    <property type="match status" value="1"/>
</dbReference>
<evidence type="ECO:0008006" key="3">
    <source>
        <dbReference type="Google" id="ProtNLM"/>
    </source>
</evidence>
<proteinExistence type="predicted"/>
<gene>
    <name evidence="1" type="ORF">Pmgp_01242</name>
</gene>
<comment type="caution">
    <text evidence="1">The sequence shown here is derived from an EMBL/GenBank/DDBJ whole genome shotgun (WGS) entry which is preliminary data.</text>
</comment>
<accession>A0A4Y7RTK6</accession>